<dbReference type="AlphaFoldDB" id="A0A7Y0LCN1"/>
<sequence length="200" mass="22618">MKKSAVNSALNHTLIREQHSPKHIQTPPRKKMFGGSSFYGFILGVAVTFGITVMLMSMLSKDKTAEQPTYNQLPTPVDLVTPTYRNHVVRANFANVLAMVTPVKMQIATHYQMTGEFPRGRNDVDIRMFDLNEHELITSSEITNQAAIKISLSKDFGQNKKLVLQPKASKNGAFIKWNCLTNIDKKYLNNTQMCNHHKIL</sequence>
<dbReference type="RefSeq" id="WP_169075317.1">
    <property type="nucleotide sequence ID" value="NZ_JABBXH010000003.1"/>
</dbReference>
<keyword evidence="2" id="KW-1133">Transmembrane helix</keyword>
<dbReference type="GO" id="GO:0009289">
    <property type="term" value="C:pilus"/>
    <property type="evidence" value="ECO:0007669"/>
    <property type="project" value="InterPro"/>
</dbReference>
<dbReference type="GO" id="GO:0007155">
    <property type="term" value="P:cell adhesion"/>
    <property type="evidence" value="ECO:0007669"/>
    <property type="project" value="InterPro"/>
</dbReference>
<organism evidence="3 4">
    <name type="scientific">Thalassotalea algicola</name>
    <dbReference type="NCBI Taxonomy" id="2716224"/>
    <lineage>
        <taxon>Bacteria</taxon>
        <taxon>Pseudomonadati</taxon>
        <taxon>Pseudomonadota</taxon>
        <taxon>Gammaproteobacteria</taxon>
        <taxon>Alteromonadales</taxon>
        <taxon>Colwelliaceae</taxon>
        <taxon>Thalassotalea</taxon>
    </lineage>
</organism>
<proteinExistence type="inferred from homology"/>
<accession>A0A7Y0LCN1</accession>
<name>A0A7Y0LCN1_9GAMM</name>
<dbReference type="Pfam" id="PF00114">
    <property type="entry name" value="Pilin"/>
    <property type="match status" value="1"/>
</dbReference>
<protein>
    <submittedName>
        <fullName evidence="3">Uncharacterized protein</fullName>
    </submittedName>
</protein>
<comment type="caution">
    <text evidence="3">The sequence shown here is derived from an EMBL/GenBank/DDBJ whole genome shotgun (WGS) entry which is preliminary data.</text>
</comment>
<keyword evidence="4" id="KW-1185">Reference proteome</keyword>
<evidence type="ECO:0000313" key="3">
    <source>
        <dbReference type="EMBL" id="NMP31991.1"/>
    </source>
</evidence>
<reference evidence="3 4" key="1">
    <citation type="submission" date="2020-04" db="EMBL/GenBank/DDBJ databases">
        <title>Thalassotalea sp. M1531, isolated from the surface of marine red alga.</title>
        <authorList>
            <person name="Pang L."/>
            <person name="Lu D.-C."/>
        </authorList>
    </citation>
    <scope>NUCLEOTIDE SEQUENCE [LARGE SCALE GENOMIC DNA]</scope>
    <source>
        <strain evidence="3 4">M1531</strain>
    </source>
</reference>
<dbReference type="Proteomes" id="UP000568664">
    <property type="component" value="Unassembled WGS sequence"/>
</dbReference>
<feature type="transmembrane region" description="Helical" evidence="2">
    <location>
        <begin position="38"/>
        <end position="59"/>
    </location>
</feature>
<comment type="similarity">
    <text evidence="1">Belongs to the N-Me-Phe pilin family.</text>
</comment>
<dbReference type="EMBL" id="JABBXH010000003">
    <property type="protein sequence ID" value="NMP31991.1"/>
    <property type="molecule type" value="Genomic_DNA"/>
</dbReference>
<keyword evidence="2" id="KW-0812">Transmembrane</keyword>
<evidence type="ECO:0000313" key="4">
    <source>
        <dbReference type="Proteomes" id="UP000568664"/>
    </source>
</evidence>
<evidence type="ECO:0000256" key="2">
    <source>
        <dbReference type="SAM" id="Phobius"/>
    </source>
</evidence>
<dbReference type="InterPro" id="IPR001082">
    <property type="entry name" value="Pilin"/>
</dbReference>
<dbReference type="SUPFAM" id="SSF54523">
    <property type="entry name" value="Pili subunits"/>
    <property type="match status" value="1"/>
</dbReference>
<dbReference type="Gene3D" id="3.30.700.10">
    <property type="entry name" value="Glycoprotein, Type 4 Pilin"/>
    <property type="match status" value="1"/>
</dbReference>
<gene>
    <name evidence="3" type="ORF">HII17_10470</name>
</gene>
<dbReference type="InterPro" id="IPR045584">
    <property type="entry name" value="Pilin-like"/>
</dbReference>
<evidence type="ECO:0000256" key="1">
    <source>
        <dbReference type="ARBA" id="ARBA00005233"/>
    </source>
</evidence>
<keyword evidence="2" id="KW-0472">Membrane</keyword>